<organism evidence="2 3">
    <name type="scientific">Pseudoduganella rivuli</name>
    <dbReference type="NCBI Taxonomy" id="2666085"/>
    <lineage>
        <taxon>Bacteria</taxon>
        <taxon>Pseudomonadati</taxon>
        <taxon>Pseudomonadota</taxon>
        <taxon>Betaproteobacteria</taxon>
        <taxon>Burkholderiales</taxon>
        <taxon>Oxalobacteraceae</taxon>
        <taxon>Telluria group</taxon>
        <taxon>Pseudoduganella</taxon>
    </lineage>
</organism>
<evidence type="ECO:0000313" key="3">
    <source>
        <dbReference type="Proteomes" id="UP000446768"/>
    </source>
</evidence>
<evidence type="ECO:0000313" key="2">
    <source>
        <dbReference type="EMBL" id="MRV70575.1"/>
    </source>
</evidence>
<reference evidence="2 3" key="1">
    <citation type="submission" date="2019-11" db="EMBL/GenBank/DDBJ databases">
        <title>Novel species isolated from a subtropical stream in China.</title>
        <authorList>
            <person name="Lu H."/>
        </authorList>
    </citation>
    <scope>NUCLEOTIDE SEQUENCE [LARGE SCALE GENOMIC DNA]</scope>
    <source>
        <strain evidence="2 3">FT92W</strain>
    </source>
</reference>
<dbReference type="SUPFAM" id="SSF52540">
    <property type="entry name" value="P-loop containing nucleoside triphosphate hydrolases"/>
    <property type="match status" value="1"/>
</dbReference>
<accession>A0A7X2LPR6</accession>
<proteinExistence type="predicted"/>
<dbReference type="Proteomes" id="UP000446768">
    <property type="component" value="Unassembled WGS sequence"/>
</dbReference>
<dbReference type="Pfam" id="PF11130">
    <property type="entry name" value="TraC_F_IV"/>
    <property type="match status" value="1"/>
</dbReference>
<protein>
    <submittedName>
        <fullName evidence="2">Type IV secretion system protein TraC</fullName>
    </submittedName>
</protein>
<dbReference type="Pfam" id="PF19044">
    <property type="entry name" value="P-loop_TraG"/>
    <property type="match status" value="1"/>
</dbReference>
<dbReference type="InterPro" id="IPR027417">
    <property type="entry name" value="P-loop_NTPase"/>
</dbReference>
<dbReference type="Gene3D" id="3.40.50.300">
    <property type="entry name" value="P-loop containing nucleotide triphosphate hydrolases"/>
    <property type="match status" value="1"/>
</dbReference>
<evidence type="ECO:0000259" key="1">
    <source>
        <dbReference type="Pfam" id="PF19044"/>
    </source>
</evidence>
<dbReference type="InterPro" id="IPR025955">
    <property type="entry name" value="TraC/Conjuga_ATPase"/>
</dbReference>
<dbReference type="PANTHER" id="PTHR38467">
    <property type="match status" value="1"/>
</dbReference>
<comment type="caution">
    <text evidence="2">The sequence shown here is derived from an EMBL/GenBank/DDBJ whole genome shotgun (WGS) entry which is preliminary data.</text>
</comment>
<feature type="domain" description="TraG P-loop" evidence="1">
    <location>
        <begin position="479"/>
        <end position="848"/>
    </location>
</feature>
<dbReference type="RefSeq" id="WP_154371041.1">
    <property type="nucleotide sequence ID" value="NZ_WKJJ01000001.1"/>
</dbReference>
<dbReference type="NCBIfam" id="TIGR02746">
    <property type="entry name" value="TraC-F-type"/>
    <property type="match status" value="1"/>
</dbReference>
<dbReference type="PANTHER" id="PTHR38467:SF1">
    <property type="entry name" value="CONJUGATIVE TRANSFER: ASSEMBLY"/>
    <property type="match status" value="1"/>
</dbReference>
<dbReference type="AlphaFoldDB" id="A0A7X2LPR6"/>
<gene>
    <name evidence="2" type="primary">traC</name>
    <name evidence="2" type="ORF">GJ700_02430</name>
</gene>
<name>A0A7X2LPR6_9BURK</name>
<dbReference type="Gene3D" id="1.10.8.730">
    <property type="match status" value="1"/>
</dbReference>
<dbReference type="InterPro" id="IPR053155">
    <property type="entry name" value="F-pilin_assembly_TraC"/>
</dbReference>
<keyword evidence="3" id="KW-1185">Reference proteome</keyword>
<dbReference type="InterPro" id="IPR043964">
    <property type="entry name" value="P-loop_TraG"/>
</dbReference>
<sequence>MFGFLQQLDSFSGLSAKVCDLVGIERNEESPADQFASWLPYLSYMDVERLFRLQDNRLGFALEVMPQSGADEAMVEVLASLYVNCPPSTGIQIQLFGSPHVYRQLKEYANLRAEDADQYENSLRLGRPVRNEGLYRKLARQRVGYLHRGAHNSLTPGFHLAVRDFRLMLSISIDGNPDDHARCQEVLALRQSVISTLNAASLPNKVCNADDLINWCAPFANPDRMSQTDTATMKYDKGREVRDQIVDFDTIQDAEPACLLLSKPGETDVLEARFFSVKSYPEDYRLWQMGALIGDLMQPALQYKAPFLISLGVFILDPETTKTVIDANHVRATQNAKSKMAEVMPDVERKKRDWKAAADASDKGGMLVSLYHRVAVFTKPSEAASACEAVKAIWRANGFTLNADVFMHRQSLISCLPMTLSRSFHSDLKKMKRVTRKSIANAIHMGPLIAEWRGTATPTLLFLGRRGQLTTIDLFDNELGNPNFALAGTTGSGKSTLLQEIAWSYRASMAQVWMLDMGRSFEKLCTKAKGTHIDFEPSSKIIINPFTKVIDLNEDMDMLVAATAKMCSRQHTLEEVQYKAISKMIAILWNKYGQDMTITALQRAFVTGSIPDLELKNDQRIRDLAIMLSPFAKGGQYERFFEGKNNIDLTNQLVVIESEHLKRKVDLQVVVNILLLYQITGQMYLTRNTRKLLIVDEIKQQLADTGRDDPTLALVLEEASRRARKYGGALGTATQDGDDYYGSVQMQAAFNCSDWLFLLRQKQESIESLASKKKLCIDETKKHLLASLRKEDGAYAEMYISSPIGEGVVRLVLDPATHLLFSNRLEDNKPLDELRARGLSIDEAISTLLTQRGVS</sequence>
<dbReference type="InterPro" id="IPR014117">
    <property type="entry name" value="TraC-F-type"/>
</dbReference>
<dbReference type="EMBL" id="WKJJ01000001">
    <property type="protein sequence ID" value="MRV70575.1"/>
    <property type="molecule type" value="Genomic_DNA"/>
</dbReference>